<dbReference type="Gene3D" id="1.10.150.20">
    <property type="entry name" value="5' to 3' exonuclease, C-terminal subdomain"/>
    <property type="match status" value="1"/>
</dbReference>
<dbReference type="EMBL" id="VSSQ01002268">
    <property type="protein sequence ID" value="MPM14378.1"/>
    <property type="molecule type" value="Genomic_DNA"/>
</dbReference>
<evidence type="ECO:0000313" key="2">
    <source>
        <dbReference type="EMBL" id="MPM14378.1"/>
    </source>
</evidence>
<organism evidence="2">
    <name type="scientific">bioreactor metagenome</name>
    <dbReference type="NCBI Taxonomy" id="1076179"/>
    <lineage>
        <taxon>unclassified sequences</taxon>
        <taxon>metagenomes</taxon>
        <taxon>ecological metagenomes</taxon>
    </lineage>
</organism>
<dbReference type="Pfam" id="PF14229">
    <property type="entry name" value="DUF4332"/>
    <property type="match status" value="1"/>
</dbReference>
<name>A0A644XF21_9ZZZZ</name>
<dbReference type="SUPFAM" id="SSF158702">
    <property type="entry name" value="Sec63 N-terminal domain-like"/>
    <property type="match status" value="1"/>
</dbReference>
<accession>A0A644XF21</accession>
<sequence>MKYNINSDYQIKGIGLLLNEDCILQRYYPLIQYKNQLIRNLLNIGCVTKNDCSILPDKALIEAGLPDSDMVALFRRFLCLYDYKGKGIKDIPNAECRNEEEIASLMELMRLPGVKAIRAELYFHCGIRSLKDFAAADAEQLRGRIANTIIQESLQFSPPLQKELRTQITVAKVFTEYSVNY</sequence>
<dbReference type="InterPro" id="IPR025567">
    <property type="entry name" value="DUF4332"/>
</dbReference>
<gene>
    <name evidence="2" type="ORF">SDC9_60740</name>
</gene>
<dbReference type="AlphaFoldDB" id="A0A644XF21"/>
<proteinExistence type="predicted"/>
<protein>
    <recommendedName>
        <fullName evidence="1">DUF4332 domain-containing protein</fullName>
    </recommendedName>
</protein>
<feature type="domain" description="DUF4332" evidence="1">
    <location>
        <begin position="101"/>
        <end position="172"/>
    </location>
</feature>
<evidence type="ECO:0000259" key="1">
    <source>
        <dbReference type="Pfam" id="PF14229"/>
    </source>
</evidence>
<reference evidence="2" key="1">
    <citation type="submission" date="2019-08" db="EMBL/GenBank/DDBJ databases">
        <authorList>
            <person name="Kucharzyk K."/>
            <person name="Murdoch R.W."/>
            <person name="Higgins S."/>
            <person name="Loffler F."/>
        </authorList>
    </citation>
    <scope>NUCLEOTIDE SEQUENCE</scope>
</reference>
<comment type="caution">
    <text evidence="2">The sequence shown here is derived from an EMBL/GenBank/DDBJ whole genome shotgun (WGS) entry which is preliminary data.</text>
</comment>